<dbReference type="GO" id="GO:0140098">
    <property type="term" value="F:catalytic activity, acting on RNA"/>
    <property type="evidence" value="ECO:0007669"/>
    <property type="project" value="UniProtKB-ARBA"/>
</dbReference>
<name>A0A1F5NJC2_9BACT</name>
<dbReference type="GO" id="GO:0003723">
    <property type="term" value="F:RNA binding"/>
    <property type="evidence" value="ECO:0007669"/>
    <property type="project" value="InterPro"/>
</dbReference>
<sequence length="304" mass="33667">MKIQIEYENDDMVIVNKPAGMPVYSTRVQTKEDSVLTWFLEKYPEAKTVGDPDRPGIVHRLDKQTSGLLILAKTAAGFEFLKDLFHSRNISKEYQALVYGRIEKHGMIDKPLSKIGHEGQSRVRVDKKGRASKTEYWPLKYFTLPQPLPSQPTREASAGTAREGNSSPLPGSPESVLAFGVGLRGEDKGGGVDPVRNSPPQRPSGRASAGAISNGVDEFTLVRVKLHSGRTHQIRVHMTSEKHSVMGDDLYGKPESQKLSAILGRQFLHASKLEFKLPDGTWIEISSDLPEDLKKVLMNLENGI</sequence>
<dbReference type="GO" id="GO:0009982">
    <property type="term" value="F:pseudouridine synthase activity"/>
    <property type="evidence" value="ECO:0007669"/>
    <property type="project" value="InterPro"/>
</dbReference>
<dbReference type="SUPFAM" id="SSF55120">
    <property type="entry name" value="Pseudouridine synthase"/>
    <property type="match status" value="1"/>
</dbReference>
<feature type="domain" description="Pseudouridine synthase RsuA/RluA-like" evidence="3">
    <location>
        <begin position="11"/>
        <end position="239"/>
    </location>
</feature>
<dbReference type="GO" id="GO:0000455">
    <property type="term" value="P:enzyme-directed rRNA pseudouridine synthesis"/>
    <property type="evidence" value="ECO:0007669"/>
    <property type="project" value="TreeGrafter"/>
</dbReference>
<dbReference type="CDD" id="cd02869">
    <property type="entry name" value="PseudoU_synth_RluA_like"/>
    <property type="match status" value="1"/>
</dbReference>
<dbReference type="PANTHER" id="PTHR21600">
    <property type="entry name" value="MITOCHONDRIAL RNA PSEUDOURIDINE SYNTHASE"/>
    <property type="match status" value="1"/>
</dbReference>
<dbReference type="PROSITE" id="PS01129">
    <property type="entry name" value="PSI_RLU"/>
    <property type="match status" value="1"/>
</dbReference>
<dbReference type="EMBL" id="MFEK01000016">
    <property type="protein sequence ID" value="OGE77745.1"/>
    <property type="molecule type" value="Genomic_DNA"/>
</dbReference>
<dbReference type="InterPro" id="IPR006145">
    <property type="entry name" value="PsdUridine_synth_RsuA/RluA"/>
</dbReference>
<gene>
    <name evidence="4" type="ORF">A2751_01655</name>
</gene>
<dbReference type="InterPro" id="IPR050188">
    <property type="entry name" value="RluA_PseudoU_synthase"/>
</dbReference>
<dbReference type="Proteomes" id="UP000176864">
    <property type="component" value="Unassembled WGS sequence"/>
</dbReference>
<evidence type="ECO:0000256" key="2">
    <source>
        <dbReference type="SAM" id="MobiDB-lite"/>
    </source>
</evidence>
<protein>
    <recommendedName>
        <fullName evidence="3">Pseudouridine synthase RsuA/RluA-like domain-containing protein</fullName>
    </recommendedName>
</protein>
<evidence type="ECO:0000313" key="4">
    <source>
        <dbReference type="EMBL" id="OGE77745.1"/>
    </source>
</evidence>
<dbReference type="InterPro" id="IPR020103">
    <property type="entry name" value="PsdUridine_synth_cat_dom_sf"/>
</dbReference>
<dbReference type="InterPro" id="IPR006224">
    <property type="entry name" value="PsdUridine_synth_RluA-like_CS"/>
</dbReference>
<evidence type="ECO:0000256" key="1">
    <source>
        <dbReference type="ARBA" id="ARBA00010876"/>
    </source>
</evidence>
<feature type="region of interest" description="Disordered" evidence="2">
    <location>
        <begin position="145"/>
        <end position="211"/>
    </location>
</feature>
<organism evidence="4 5">
    <name type="scientific">Candidatus Doudnabacteria bacterium RIFCSPHIGHO2_01_FULL_46_14</name>
    <dbReference type="NCBI Taxonomy" id="1817824"/>
    <lineage>
        <taxon>Bacteria</taxon>
        <taxon>Candidatus Doudnaibacteriota</taxon>
    </lineage>
</organism>
<dbReference type="PANTHER" id="PTHR21600:SF87">
    <property type="entry name" value="RNA PSEUDOURIDYLATE SYNTHASE DOMAIN-CONTAINING PROTEIN 1"/>
    <property type="match status" value="1"/>
</dbReference>
<accession>A0A1F5NJC2</accession>
<dbReference type="Pfam" id="PF00849">
    <property type="entry name" value="PseudoU_synth_2"/>
    <property type="match status" value="1"/>
</dbReference>
<reference evidence="4 5" key="1">
    <citation type="journal article" date="2016" name="Nat. Commun.">
        <title>Thousands of microbial genomes shed light on interconnected biogeochemical processes in an aquifer system.</title>
        <authorList>
            <person name="Anantharaman K."/>
            <person name="Brown C.T."/>
            <person name="Hug L.A."/>
            <person name="Sharon I."/>
            <person name="Castelle C.J."/>
            <person name="Probst A.J."/>
            <person name="Thomas B.C."/>
            <person name="Singh A."/>
            <person name="Wilkins M.J."/>
            <person name="Karaoz U."/>
            <person name="Brodie E.L."/>
            <person name="Williams K.H."/>
            <person name="Hubbard S.S."/>
            <person name="Banfield J.F."/>
        </authorList>
    </citation>
    <scope>NUCLEOTIDE SEQUENCE [LARGE SCALE GENOMIC DNA]</scope>
</reference>
<evidence type="ECO:0000259" key="3">
    <source>
        <dbReference type="Pfam" id="PF00849"/>
    </source>
</evidence>
<comment type="caution">
    <text evidence="4">The sequence shown here is derived from an EMBL/GenBank/DDBJ whole genome shotgun (WGS) entry which is preliminary data.</text>
</comment>
<dbReference type="Gene3D" id="3.30.2350.10">
    <property type="entry name" value="Pseudouridine synthase"/>
    <property type="match status" value="1"/>
</dbReference>
<comment type="similarity">
    <text evidence="1">Belongs to the pseudouridine synthase RluA family.</text>
</comment>
<dbReference type="AlphaFoldDB" id="A0A1F5NJC2"/>
<proteinExistence type="inferred from homology"/>
<evidence type="ECO:0000313" key="5">
    <source>
        <dbReference type="Proteomes" id="UP000176864"/>
    </source>
</evidence>
<dbReference type="STRING" id="1817824.A2751_01655"/>